<gene>
    <name evidence="6" type="ORF">ACEZDE_30470</name>
</gene>
<comment type="caution">
    <text evidence="6">The sequence shown here is derived from an EMBL/GenBank/DDBJ whole genome shotgun (WGS) entry which is preliminary data.</text>
</comment>
<evidence type="ECO:0000256" key="4">
    <source>
        <dbReference type="ARBA" id="ARBA00023316"/>
    </source>
</evidence>
<dbReference type="InterPro" id="IPR051206">
    <property type="entry name" value="NAMLAA_amidase_2"/>
</dbReference>
<dbReference type="PANTHER" id="PTHR30417:SF1">
    <property type="entry name" value="N-ACETYLMURAMOYL-L-ALANINE AMIDASE AMID"/>
    <property type="match status" value="1"/>
</dbReference>
<organism evidence="6 7">
    <name type="scientific">Streptacidiphilus cavernicola</name>
    <dbReference type="NCBI Taxonomy" id="3342716"/>
    <lineage>
        <taxon>Bacteria</taxon>
        <taxon>Bacillati</taxon>
        <taxon>Actinomycetota</taxon>
        <taxon>Actinomycetes</taxon>
        <taxon>Kitasatosporales</taxon>
        <taxon>Streptomycetaceae</taxon>
        <taxon>Streptacidiphilus</taxon>
    </lineage>
</organism>
<keyword evidence="7" id="KW-1185">Reference proteome</keyword>
<accession>A0ABV6W4U0</accession>
<evidence type="ECO:0000313" key="6">
    <source>
        <dbReference type="EMBL" id="MFC1420938.1"/>
    </source>
</evidence>
<dbReference type="EMBL" id="JBHFAB010000031">
    <property type="protein sequence ID" value="MFC1420938.1"/>
    <property type="molecule type" value="Genomic_DNA"/>
</dbReference>
<dbReference type="Gene3D" id="3.40.80.10">
    <property type="entry name" value="Peptidoglycan recognition protein-like"/>
    <property type="match status" value="1"/>
</dbReference>
<dbReference type="Gene3D" id="1.10.530.10">
    <property type="match status" value="1"/>
</dbReference>
<evidence type="ECO:0000256" key="1">
    <source>
        <dbReference type="ARBA" id="ARBA00001561"/>
    </source>
</evidence>
<evidence type="ECO:0000256" key="3">
    <source>
        <dbReference type="ARBA" id="ARBA00022801"/>
    </source>
</evidence>
<dbReference type="InterPro" id="IPR036505">
    <property type="entry name" value="Amidase/PGRP_sf"/>
</dbReference>
<evidence type="ECO:0000259" key="5">
    <source>
        <dbReference type="SMART" id="SM00644"/>
    </source>
</evidence>
<protein>
    <recommendedName>
        <fullName evidence="2">N-acetylmuramoyl-L-alanine amidase</fullName>
        <ecNumber evidence="2">3.5.1.28</ecNumber>
    </recommendedName>
</protein>
<dbReference type="Proteomes" id="UP001592531">
    <property type="component" value="Unassembled WGS sequence"/>
</dbReference>
<dbReference type="EC" id="3.5.1.28" evidence="2"/>
<keyword evidence="3 6" id="KW-0378">Hydrolase</keyword>
<dbReference type="Pfam" id="PF01510">
    <property type="entry name" value="Amidase_2"/>
    <property type="match status" value="1"/>
</dbReference>
<dbReference type="InterPro" id="IPR002502">
    <property type="entry name" value="Amidase_domain"/>
</dbReference>
<keyword evidence="4" id="KW-0961">Cell wall biogenesis/degradation</keyword>
<evidence type="ECO:0000256" key="2">
    <source>
        <dbReference type="ARBA" id="ARBA00011901"/>
    </source>
</evidence>
<reference evidence="6 7" key="1">
    <citation type="submission" date="2024-09" db="EMBL/GenBank/DDBJ databases">
        <authorList>
            <person name="Lee S.D."/>
        </authorList>
    </citation>
    <scope>NUCLEOTIDE SEQUENCE [LARGE SCALE GENOMIC DNA]</scope>
    <source>
        <strain evidence="6 7">N8-3</strain>
    </source>
</reference>
<sequence length="934" mass="93053">MAGALALAGLVGGAVAEAATGTLPPVLRAAHAPSGRVPAAPPGTLQDEFTAAAAEFHVPVQVLLAVSYQETLWESHQGEPSATGNYNVMGLTSVAATDLAPPTAAQKTADLVAAGDLTVPSAALLSRFETVDTSAPALHTLDAAAALIQQPDAALRGDPRQSIRGGAALLASYQQAAGGGLPTDPGRWYPAVAAYSQGPDPAAEAQFADRVYATVAAGASRTTDDGQAVALAADPSVKPRIPAALSRAAVAAGGVSRSLAAAPVRSAPCEAGVATGLGSCSFVAAGAGNAAPANRPGDGAAIRYLVLGGTTGSAASAVSTYATPGAGVSAHFVVAATGAVTQQLRTRDVAELTGNDSVDAHAVGVQTESYPLRSGSWIDEQEYASTALLVRDVAAANGIPLDRDHVLGQDDVPYPTADGMTAAHAAPGPYWDWSHFLDLLGVAPDGNGLPVVGGTVTVAPRYTAADKPVLTGCGGACTGHPADFVYLRTAASSSAPLIGDPSLAAAGLPTSGTDGSDTSDKAVYGQTFVVAAVSADGAWTAIWFGGRKAWFYNPGGVNGYANGDPSQDLVSPKNGTAIPVYGRAFPEPGAYAAAGAGSAAAQQLVPLPYTIEPGQAYPSSGELTGDRYVGPKDVIGTTQYYAIRYNHRIAYVAAADVQTTKPAVPPSGAFVPVAAQRIMDTADGTGGVPAAPVPADGRLVLPLSGVPATGVTAVVLDLTVSSPAASGAVTVYPDGRKRPGLATVDYTAGVTASTPVTVPVVDGRLDFVNAPVPGIADGAGIELRADLTGYFTMSGGGGPFHTAGPVQVLDTTAAPVAASAARSDSVRGGRLLPGGSVTLLVAGRNGVPRNATAVILNVTAADAASYGSVTVRPYGSAVAAVPPAASTVSFAEGQAIARQITVPLVDGRVQFHSADRVGAVGGFTLFADLVGYYA</sequence>
<dbReference type="SMART" id="SM00644">
    <property type="entry name" value="Ami_2"/>
    <property type="match status" value="1"/>
</dbReference>
<dbReference type="SUPFAM" id="SSF55846">
    <property type="entry name" value="N-acetylmuramoyl-L-alanine amidase-like"/>
    <property type="match status" value="1"/>
</dbReference>
<name>A0ABV6W4U0_9ACTN</name>
<dbReference type="PANTHER" id="PTHR30417">
    <property type="entry name" value="N-ACETYLMURAMOYL-L-ALANINE AMIDASE AMID"/>
    <property type="match status" value="1"/>
</dbReference>
<comment type="catalytic activity">
    <reaction evidence="1">
        <text>Hydrolyzes the link between N-acetylmuramoyl residues and L-amino acid residues in certain cell-wall glycopeptides.</text>
        <dbReference type="EC" id="3.5.1.28"/>
    </reaction>
</comment>
<feature type="domain" description="N-acetylmuramoyl-L-alanine amidase" evidence="5">
    <location>
        <begin position="290"/>
        <end position="428"/>
    </location>
</feature>
<dbReference type="GO" id="GO:0008745">
    <property type="term" value="F:N-acetylmuramoyl-L-alanine amidase activity"/>
    <property type="evidence" value="ECO:0007669"/>
    <property type="project" value="UniProtKB-EC"/>
</dbReference>
<evidence type="ECO:0000313" key="7">
    <source>
        <dbReference type="Proteomes" id="UP001592531"/>
    </source>
</evidence>
<proteinExistence type="predicted"/>